<feature type="domain" description="Aconitase/3-isopropylmalate dehydratase large subunit alpha/beta/alpha" evidence="14">
    <location>
        <begin position="2"/>
        <end position="281"/>
    </location>
</feature>
<gene>
    <name evidence="16" type="ORF">TeGR_g13387</name>
</gene>
<evidence type="ECO:0000313" key="16">
    <source>
        <dbReference type="EMBL" id="GMI24911.1"/>
    </source>
</evidence>
<evidence type="ECO:0000256" key="2">
    <source>
        <dbReference type="ARBA" id="ARBA00001966"/>
    </source>
</evidence>
<dbReference type="SUPFAM" id="SSF53732">
    <property type="entry name" value="Aconitase iron-sulfur domain"/>
    <property type="match status" value="1"/>
</dbReference>
<dbReference type="SUPFAM" id="SSF52016">
    <property type="entry name" value="LeuD/IlvD-like"/>
    <property type="match status" value="1"/>
</dbReference>
<keyword evidence="11" id="KW-0411">Iron-sulfur</keyword>
<comment type="catalytic activity">
    <reaction evidence="1">
        <text>(2R,3S)-3-isopropylmalate = (2S)-2-isopropylmalate</text>
        <dbReference type="Rhea" id="RHEA:32287"/>
        <dbReference type="ChEBI" id="CHEBI:1178"/>
        <dbReference type="ChEBI" id="CHEBI:35121"/>
        <dbReference type="EC" id="4.2.1.33"/>
    </reaction>
</comment>
<dbReference type="InterPro" id="IPR015928">
    <property type="entry name" value="Aconitase/3IPM_dehydase_swvl"/>
</dbReference>
<dbReference type="InterPro" id="IPR018136">
    <property type="entry name" value="Aconitase_4Fe-4S_BS"/>
</dbReference>
<dbReference type="Gene3D" id="3.20.19.10">
    <property type="entry name" value="Aconitase, domain 4"/>
    <property type="match status" value="1"/>
</dbReference>
<dbReference type="InterPro" id="IPR001030">
    <property type="entry name" value="Acoase/IPM_deHydtase_lsu_aba"/>
</dbReference>
<dbReference type="HAMAP" id="MF_01031">
    <property type="entry name" value="LeuD_type1"/>
    <property type="match status" value="1"/>
</dbReference>
<dbReference type="InterPro" id="IPR004431">
    <property type="entry name" value="3-IsopropMal_deHydase_ssu"/>
</dbReference>
<dbReference type="CDD" id="cd01577">
    <property type="entry name" value="IPMI_Swivel"/>
    <property type="match status" value="1"/>
</dbReference>
<dbReference type="PROSITE" id="PS01244">
    <property type="entry name" value="ACONITASE_2"/>
    <property type="match status" value="1"/>
</dbReference>
<dbReference type="PRINTS" id="PR00415">
    <property type="entry name" value="ACONITASE"/>
</dbReference>
<name>A0ABQ6MFJ8_9STRA</name>
<reference evidence="16 17" key="1">
    <citation type="journal article" date="2023" name="Commun. Biol.">
        <title>Genome analysis of Parmales, the sister group of diatoms, reveals the evolutionary specialization of diatoms from phago-mixotrophs to photoautotrophs.</title>
        <authorList>
            <person name="Ban H."/>
            <person name="Sato S."/>
            <person name="Yoshikawa S."/>
            <person name="Yamada K."/>
            <person name="Nakamura Y."/>
            <person name="Ichinomiya M."/>
            <person name="Sato N."/>
            <person name="Blanc-Mathieu R."/>
            <person name="Endo H."/>
            <person name="Kuwata A."/>
            <person name="Ogata H."/>
        </authorList>
    </citation>
    <scope>NUCLEOTIDE SEQUENCE [LARGE SCALE GENOMIC DNA]</scope>
</reference>
<keyword evidence="12" id="KW-0456">Lyase</keyword>
<keyword evidence="8" id="KW-0028">Amino-acid biosynthesis</keyword>
<comment type="function">
    <text evidence="3">Catalyzes the isomerization between 2-isopropylmalate and 3-isopropylmalate, via the formation of 2-isopropylmaleate.</text>
</comment>
<dbReference type="NCBIfam" id="NF002458">
    <property type="entry name" value="PRK01641.1"/>
    <property type="match status" value="1"/>
</dbReference>
<comment type="cofactor">
    <cofactor evidence="2">
        <name>[4Fe-4S] cluster</name>
        <dbReference type="ChEBI" id="CHEBI:49883"/>
    </cofactor>
</comment>
<dbReference type="EMBL" id="BRYB01004054">
    <property type="protein sequence ID" value="GMI24911.1"/>
    <property type="molecule type" value="Genomic_DNA"/>
</dbReference>
<keyword evidence="9" id="KW-0479">Metal-binding</keyword>
<dbReference type="Proteomes" id="UP001165060">
    <property type="component" value="Unassembled WGS sequence"/>
</dbReference>
<evidence type="ECO:0000259" key="15">
    <source>
        <dbReference type="Pfam" id="PF00694"/>
    </source>
</evidence>
<evidence type="ECO:0000256" key="7">
    <source>
        <dbReference type="ARBA" id="ARBA00022485"/>
    </source>
</evidence>
<comment type="pathway">
    <text evidence="4">Amino-acid biosynthesis; L-leucine biosynthesis; L-leucine from 3-methyl-2-oxobutanoate: step 2/4.</text>
</comment>
<dbReference type="Pfam" id="PF00694">
    <property type="entry name" value="Aconitase_C"/>
    <property type="match status" value="1"/>
</dbReference>
<evidence type="ECO:0000256" key="1">
    <source>
        <dbReference type="ARBA" id="ARBA00000491"/>
    </source>
</evidence>
<keyword evidence="6" id="KW-0432">Leucine biosynthesis</keyword>
<evidence type="ECO:0000256" key="5">
    <source>
        <dbReference type="ARBA" id="ARBA00011998"/>
    </source>
</evidence>
<evidence type="ECO:0000256" key="8">
    <source>
        <dbReference type="ARBA" id="ARBA00022605"/>
    </source>
</evidence>
<evidence type="ECO:0000256" key="11">
    <source>
        <dbReference type="ARBA" id="ARBA00023014"/>
    </source>
</evidence>
<sequence>MARAQDIILHICGEIGTAGGTGSVIEFSGSAIRSLSMEARMSISNMAIEAGARAGLIAPDETTFAYLKGRPMCPSGAEWDRATSYWSSLCSDEGAKYDKVVKIDAKDIAPTVTWGTSPQDVKGIGGRVPDPKDASDPARRAAMERSLDYIGLDPNALLEGTPIDKAFIGSCTNGRIEDIRAVAAVALGRKVADGVDALVVPGSGLVKLQAESEGLDKILTEAGFDWREPGCSMCLAMNADKLKPTERCASTSNRNFEGRQGNGGRTHLMSPAMAAASACEGKLADCRKFPFLGKEGEDPRELGDAQGSNAFSNEMYVSPGRVVSPPPPYLAAQGGPGAKAAGLPKFTKLTGKSAPLDIQNIDTDMIIPKEFLKTIKRSGLGFAAFAELRYENADDVAMKGEEFARNRPDFVLNKPEYQGTSILIAGDNFGCGSSREHAPWSIADMGIRCIVSTSFADIFYNNCFNNGMLPLVLKRDEIETLLAHAADPTNEVTVDLESQTVTAGSASFTFDIDEFRKNCLINGLDKIGLTLEKVDEIAAFEEIRSEKYPWLDGASMKVPAEVKMYPDAPIHAMA</sequence>
<evidence type="ECO:0000313" key="17">
    <source>
        <dbReference type="Proteomes" id="UP001165060"/>
    </source>
</evidence>
<dbReference type="NCBIfam" id="TIGR00171">
    <property type="entry name" value="leuD"/>
    <property type="match status" value="1"/>
</dbReference>
<accession>A0ABQ6MFJ8</accession>
<keyword evidence="13" id="KW-0100">Branched-chain amino acid biosynthesis</keyword>
<comment type="caution">
    <text evidence="16">The sequence shown here is derived from an EMBL/GenBank/DDBJ whole genome shotgun (WGS) entry which is preliminary data.</text>
</comment>
<feature type="domain" description="Aconitase A/isopropylmalate dehydratase small subunit swivel" evidence="15">
    <location>
        <begin position="344"/>
        <end position="475"/>
    </location>
</feature>
<evidence type="ECO:0000256" key="10">
    <source>
        <dbReference type="ARBA" id="ARBA00023004"/>
    </source>
</evidence>
<keyword evidence="17" id="KW-1185">Reference proteome</keyword>
<dbReference type="InterPro" id="IPR033940">
    <property type="entry name" value="IPMI_Swivel"/>
</dbReference>
<dbReference type="Pfam" id="PF00330">
    <property type="entry name" value="Aconitase"/>
    <property type="match status" value="1"/>
</dbReference>
<evidence type="ECO:0000256" key="4">
    <source>
        <dbReference type="ARBA" id="ARBA00004729"/>
    </source>
</evidence>
<dbReference type="InterPro" id="IPR036008">
    <property type="entry name" value="Aconitase_4Fe-4S_dom"/>
</dbReference>
<dbReference type="InterPro" id="IPR000573">
    <property type="entry name" value="AconitaseA/IPMdHydase_ssu_swvl"/>
</dbReference>
<keyword evidence="7" id="KW-0004">4Fe-4S</keyword>
<evidence type="ECO:0000256" key="13">
    <source>
        <dbReference type="ARBA" id="ARBA00023304"/>
    </source>
</evidence>
<dbReference type="InterPro" id="IPR050067">
    <property type="entry name" value="IPM_dehydratase_rel_enz"/>
</dbReference>
<keyword evidence="10" id="KW-0408">Iron</keyword>
<dbReference type="PANTHER" id="PTHR43822">
    <property type="entry name" value="HOMOACONITASE, MITOCHONDRIAL-RELATED"/>
    <property type="match status" value="1"/>
</dbReference>
<evidence type="ECO:0000259" key="14">
    <source>
        <dbReference type="Pfam" id="PF00330"/>
    </source>
</evidence>
<organism evidence="16 17">
    <name type="scientific">Tetraparma gracilis</name>
    <dbReference type="NCBI Taxonomy" id="2962635"/>
    <lineage>
        <taxon>Eukaryota</taxon>
        <taxon>Sar</taxon>
        <taxon>Stramenopiles</taxon>
        <taxon>Ochrophyta</taxon>
        <taxon>Bolidophyceae</taxon>
        <taxon>Parmales</taxon>
        <taxon>Triparmaceae</taxon>
        <taxon>Tetraparma</taxon>
    </lineage>
</organism>
<evidence type="ECO:0000256" key="9">
    <source>
        <dbReference type="ARBA" id="ARBA00022723"/>
    </source>
</evidence>
<dbReference type="PROSITE" id="PS00450">
    <property type="entry name" value="ACONITASE_1"/>
    <property type="match status" value="1"/>
</dbReference>
<evidence type="ECO:0000256" key="12">
    <source>
        <dbReference type="ARBA" id="ARBA00023239"/>
    </source>
</evidence>
<dbReference type="Gene3D" id="3.30.499.10">
    <property type="entry name" value="Aconitase, domain 3"/>
    <property type="match status" value="2"/>
</dbReference>
<protein>
    <recommendedName>
        <fullName evidence="5">3-isopropylmalate dehydratase</fullName>
        <ecNumber evidence="5">4.2.1.33</ecNumber>
    </recommendedName>
</protein>
<dbReference type="PANTHER" id="PTHR43822:SF9">
    <property type="entry name" value="3-ISOPROPYLMALATE DEHYDRATASE"/>
    <property type="match status" value="1"/>
</dbReference>
<evidence type="ECO:0000256" key="6">
    <source>
        <dbReference type="ARBA" id="ARBA00022430"/>
    </source>
</evidence>
<dbReference type="EC" id="4.2.1.33" evidence="5"/>
<evidence type="ECO:0000256" key="3">
    <source>
        <dbReference type="ARBA" id="ARBA00002695"/>
    </source>
</evidence>
<dbReference type="InterPro" id="IPR015931">
    <property type="entry name" value="Acnase/IPM_dHydase_lsu_aba_1/3"/>
</dbReference>
<proteinExistence type="inferred from homology"/>